<dbReference type="Gene3D" id="1.10.10.10">
    <property type="entry name" value="Winged helix-like DNA-binding domain superfamily/Winged helix DNA-binding domain"/>
    <property type="match status" value="1"/>
</dbReference>
<dbReference type="Proteomes" id="UP000757435">
    <property type="component" value="Unassembled WGS sequence"/>
</dbReference>
<dbReference type="InterPro" id="IPR036388">
    <property type="entry name" value="WH-like_DNA-bd_sf"/>
</dbReference>
<reference evidence="6" key="2">
    <citation type="journal article" date="2022" name="Microbiol. Resour. Announc.">
        <title>Metagenome Sequencing to Explore Phylogenomics of Terrestrial Cyanobacteria.</title>
        <authorList>
            <person name="Ward R.D."/>
            <person name="Stajich J.E."/>
            <person name="Johansen J.R."/>
            <person name="Huntemann M."/>
            <person name="Clum A."/>
            <person name="Foster B."/>
            <person name="Foster B."/>
            <person name="Roux S."/>
            <person name="Palaniappan K."/>
            <person name="Varghese N."/>
            <person name="Mukherjee S."/>
            <person name="Reddy T.B.K."/>
            <person name="Daum C."/>
            <person name="Copeland A."/>
            <person name="Chen I.A."/>
            <person name="Ivanova N.N."/>
            <person name="Kyrpides N.C."/>
            <person name="Shapiro N."/>
            <person name="Eloe-Fadrosh E.A."/>
            <person name="Pietrasiak N."/>
        </authorList>
    </citation>
    <scope>NUCLEOTIDE SEQUENCE</scope>
    <source>
        <strain evidence="6">UHER 2000/2452</strain>
    </source>
</reference>
<dbReference type="AlphaFoldDB" id="A0A951UMS7"/>
<keyword evidence="1" id="KW-0805">Transcription regulation</keyword>
<keyword evidence="4" id="KW-0472">Membrane</keyword>
<evidence type="ECO:0000256" key="3">
    <source>
        <dbReference type="ARBA" id="ARBA00023163"/>
    </source>
</evidence>
<keyword evidence="3" id="KW-0804">Transcription</keyword>
<dbReference type="PANTHER" id="PTHR30154">
    <property type="entry name" value="LEUCINE-RESPONSIVE REGULATORY PROTEIN"/>
    <property type="match status" value="1"/>
</dbReference>
<protein>
    <submittedName>
        <fullName evidence="6">Lrp/AsnC family transcriptional regulator</fullName>
    </submittedName>
</protein>
<dbReference type="InterPro" id="IPR011008">
    <property type="entry name" value="Dimeric_a/b-barrel"/>
</dbReference>
<keyword evidence="4" id="KW-1133">Transmembrane helix</keyword>
<dbReference type="Gene3D" id="3.30.70.920">
    <property type="match status" value="1"/>
</dbReference>
<dbReference type="SUPFAM" id="SSF54909">
    <property type="entry name" value="Dimeric alpha+beta barrel"/>
    <property type="match status" value="1"/>
</dbReference>
<proteinExistence type="predicted"/>
<name>A0A951UMS7_9CYAN</name>
<dbReference type="PANTHER" id="PTHR30154:SF34">
    <property type="entry name" value="TRANSCRIPTIONAL REGULATOR AZLB"/>
    <property type="match status" value="1"/>
</dbReference>
<evidence type="ECO:0000313" key="6">
    <source>
        <dbReference type="EMBL" id="MBW4659677.1"/>
    </source>
</evidence>
<evidence type="ECO:0000256" key="2">
    <source>
        <dbReference type="ARBA" id="ARBA00023125"/>
    </source>
</evidence>
<dbReference type="InterPro" id="IPR019888">
    <property type="entry name" value="Tscrpt_reg_AsnC-like"/>
</dbReference>
<reference evidence="6" key="1">
    <citation type="submission" date="2021-05" db="EMBL/GenBank/DDBJ databases">
        <authorList>
            <person name="Pietrasiak N."/>
            <person name="Ward R."/>
            <person name="Stajich J.E."/>
            <person name="Kurbessoian T."/>
        </authorList>
    </citation>
    <scope>NUCLEOTIDE SEQUENCE</scope>
    <source>
        <strain evidence="6">UHER 2000/2452</strain>
    </source>
</reference>
<dbReference type="Pfam" id="PF13404">
    <property type="entry name" value="HTH_AsnC-type"/>
    <property type="match status" value="1"/>
</dbReference>
<feature type="transmembrane region" description="Helical" evidence="4">
    <location>
        <begin position="48"/>
        <end position="73"/>
    </location>
</feature>
<evidence type="ECO:0000256" key="4">
    <source>
        <dbReference type="SAM" id="Phobius"/>
    </source>
</evidence>
<evidence type="ECO:0000259" key="5">
    <source>
        <dbReference type="PROSITE" id="PS50956"/>
    </source>
</evidence>
<dbReference type="InterPro" id="IPR000485">
    <property type="entry name" value="AsnC-type_HTH_dom"/>
</dbReference>
<dbReference type="SUPFAM" id="SSF46785">
    <property type="entry name" value="Winged helix' DNA-binding domain"/>
    <property type="match status" value="1"/>
</dbReference>
<dbReference type="GO" id="GO:0043200">
    <property type="term" value="P:response to amino acid"/>
    <property type="evidence" value="ECO:0007669"/>
    <property type="project" value="TreeGrafter"/>
</dbReference>
<dbReference type="PRINTS" id="PR00033">
    <property type="entry name" value="HTHASNC"/>
</dbReference>
<organism evidence="6 7">
    <name type="scientific">Drouetiella hepatica Uher 2000/2452</name>
    <dbReference type="NCBI Taxonomy" id="904376"/>
    <lineage>
        <taxon>Bacteria</taxon>
        <taxon>Bacillati</taxon>
        <taxon>Cyanobacteriota</taxon>
        <taxon>Cyanophyceae</taxon>
        <taxon>Oculatellales</taxon>
        <taxon>Oculatellaceae</taxon>
        <taxon>Drouetiella</taxon>
    </lineage>
</organism>
<dbReference type="InterPro" id="IPR036390">
    <property type="entry name" value="WH_DNA-bd_sf"/>
</dbReference>
<dbReference type="GO" id="GO:0043565">
    <property type="term" value="F:sequence-specific DNA binding"/>
    <property type="evidence" value="ECO:0007669"/>
    <property type="project" value="InterPro"/>
</dbReference>
<dbReference type="GO" id="GO:0005829">
    <property type="term" value="C:cytosol"/>
    <property type="evidence" value="ECO:0007669"/>
    <property type="project" value="TreeGrafter"/>
</dbReference>
<evidence type="ECO:0000256" key="1">
    <source>
        <dbReference type="ARBA" id="ARBA00023015"/>
    </source>
</evidence>
<accession>A0A951UMS7</accession>
<dbReference type="Pfam" id="PF01037">
    <property type="entry name" value="AsnC_trans_reg"/>
    <property type="match status" value="1"/>
</dbReference>
<keyword evidence="2" id="KW-0238">DNA-binding</keyword>
<sequence>MSLDEIDLKVLRHLMAEGRMTWSELAGKLELSTPAAGDRVRRLQERQVIMGFAALVNPAAIGCHLTAFIAVTLEHPRHRAAFIQKVQDLPEIQECHHVTGDDDYLLKVRCQTTQALEHLISKELKELPGLLKTRTTIALSTVKETPVLPIGVMGKE</sequence>
<evidence type="ECO:0000313" key="7">
    <source>
        <dbReference type="Proteomes" id="UP000757435"/>
    </source>
</evidence>
<keyword evidence="4" id="KW-0812">Transmembrane</keyword>
<feature type="domain" description="HTH asnC-type" evidence="5">
    <location>
        <begin position="3"/>
        <end position="64"/>
    </location>
</feature>
<dbReference type="EMBL" id="JAHHHD010000013">
    <property type="protein sequence ID" value="MBW4659677.1"/>
    <property type="molecule type" value="Genomic_DNA"/>
</dbReference>
<gene>
    <name evidence="6" type="ORF">KME15_13455</name>
</gene>
<dbReference type="SMART" id="SM00344">
    <property type="entry name" value="HTH_ASNC"/>
    <property type="match status" value="1"/>
</dbReference>
<comment type="caution">
    <text evidence="6">The sequence shown here is derived from an EMBL/GenBank/DDBJ whole genome shotgun (WGS) entry which is preliminary data.</text>
</comment>
<dbReference type="PROSITE" id="PS50956">
    <property type="entry name" value="HTH_ASNC_2"/>
    <property type="match status" value="1"/>
</dbReference>
<dbReference type="InterPro" id="IPR019887">
    <property type="entry name" value="Tscrpt_reg_AsnC/Lrp_C"/>
</dbReference>